<dbReference type="Proteomes" id="UP001054837">
    <property type="component" value="Unassembled WGS sequence"/>
</dbReference>
<name>A0AAV4NU69_9ARAC</name>
<dbReference type="AlphaFoldDB" id="A0AAV4NU69"/>
<dbReference type="EMBL" id="BPLQ01001975">
    <property type="protein sequence ID" value="GIX87161.1"/>
    <property type="molecule type" value="Genomic_DNA"/>
</dbReference>
<reference evidence="1 2" key="1">
    <citation type="submission" date="2021-06" db="EMBL/GenBank/DDBJ databases">
        <title>Caerostris darwini draft genome.</title>
        <authorList>
            <person name="Kono N."/>
            <person name="Arakawa K."/>
        </authorList>
    </citation>
    <scope>NUCLEOTIDE SEQUENCE [LARGE SCALE GENOMIC DNA]</scope>
</reference>
<proteinExistence type="predicted"/>
<sequence>MHVKASPSTVLWEFYITGGTKQLNSTRLREISEHKDGGNFRKRMYVKASPSAGLWEFYITGGTKQLNSTRSREISVHEDGAEGFILLVEL</sequence>
<gene>
    <name evidence="1" type="ORF">CDAR_90251</name>
</gene>
<evidence type="ECO:0000313" key="1">
    <source>
        <dbReference type="EMBL" id="GIX87161.1"/>
    </source>
</evidence>
<protein>
    <submittedName>
        <fullName evidence="1">Uncharacterized protein</fullName>
    </submittedName>
</protein>
<accession>A0AAV4NU69</accession>
<comment type="caution">
    <text evidence="1">The sequence shown here is derived from an EMBL/GenBank/DDBJ whole genome shotgun (WGS) entry which is preliminary data.</text>
</comment>
<organism evidence="1 2">
    <name type="scientific">Caerostris darwini</name>
    <dbReference type="NCBI Taxonomy" id="1538125"/>
    <lineage>
        <taxon>Eukaryota</taxon>
        <taxon>Metazoa</taxon>
        <taxon>Ecdysozoa</taxon>
        <taxon>Arthropoda</taxon>
        <taxon>Chelicerata</taxon>
        <taxon>Arachnida</taxon>
        <taxon>Araneae</taxon>
        <taxon>Araneomorphae</taxon>
        <taxon>Entelegynae</taxon>
        <taxon>Araneoidea</taxon>
        <taxon>Araneidae</taxon>
        <taxon>Caerostris</taxon>
    </lineage>
</organism>
<evidence type="ECO:0000313" key="2">
    <source>
        <dbReference type="Proteomes" id="UP001054837"/>
    </source>
</evidence>
<keyword evidence="2" id="KW-1185">Reference proteome</keyword>